<organism evidence="2 3">
    <name type="scientific">Sphingobacterium bambusae</name>
    <dbReference type="NCBI Taxonomy" id="662858"/>
    <lineage>
        <taxon>Bacteria</taxon>
        <taxon>Pseudomonadati</taxon>
        <taxon>Bacteroidota</taxon>
        <taxon>Sphingobacteriia</taxon>
        <taxon>Sphingobacteriales</taxon>
        <taxon>Sphingobacteriaceae</taxon>
        <taxon>Sphingobacterium</taxon>
    </lineage>
</organism>
<proteinExistence type="predicted"/>
<dbReference type="Proteomes" id="UP001597525">
    <property type="component" value="Unassembled WGS sequence"/>
</dbReference>
<keyword evidence="1" id="KW-0812">Transmembrane</keyword>
<keyword evidence="1" id="KW-0472">Membrane</keyword>
<sequence length="72" mass="7916">MKYFIIALFILSLLAVCLLSLNYLWAWFPVDYSQVAKIAFSALIILLGITGLAMIFSGASGKNPNHPNVGKR</sequence>
<evidence type="ECO:0000313" key="2">
    <source>
        <dbReference type="EMBL" id="MFD2967767.1"/>
    </source>
</evidence>
<accession>A0ABW6BEP5</accession>
<feature type="transmembrane region" description="Helical" evidence="1">
    <location>
        <begin position="36"/>
        <end position="56"/>
    </location>
</feature>
<comment type="caution">
    <text evidence="2">The sequence shown here is derived from an EMBL/GenBank/DDBJ whole genome shotgun (WGS) entry which is preliminary data.</text>
</comment>
<name>A0ABW6BEP5_9SPHI</name>
<evidence type="ECO:0000256" key="1">
    <source>
        <dbReference type="SAM" id="Phobius"/>
    </source>
</evidence>
<gene>
    <name evidence="2" type="ORF">ACFS7Y_10230</name>
</gene>
<evidence type="ECO:0000313" key="3">
    <source>
        <dbReference type="Proteomes" id="UP001597525"/>
    </source>
</evidence>
<keyword evidence="1" id="KW-1133">Transmembrane helix</keyword>
<keyword evidence="3" id="KW-1185">Reference proteome</keyword>
<dbReference type="RefSeq" id="WP_320183043.1">
    <property type="nucleotide sequence ID" value="NZ_CP138332.1"/>
</dbReference>
<dbReference type="EMBL" id="JBHUPB010000007">
    <property type="protein sequence ID" value="MFD2967767.1"/>
    <property type="molecule type" value="Genomic_DNA"/>
</dbReference>
<protein>
    <submittedName>
        <fullName evidence="2">Uncharacterized protein</fullName>
    </submittedName>
</protein>
<reference evidence="3" key="1">
    <citation type="journal article" date="2019" name="Int. J. Syst. Evol. Microbiol.">
        <title>The Global Catalogue of Microorganisms (GCM) 10K type strain sequencing project: providing services to taxonomists for standard genome sequencing and annotation.</title>
        <authorList>
            <consortium name="The Broad Institute Genomics Platform"/>
            <consortium name="The Broad Institute Genome Sequencing Center for Infectious Disease"/>
            <person name="Wu L."/>
            <person name="Ma J."/>
        </authorList>
    </citation>
    <scope>NUCLEOTIDE SEQUENCE [LARGE SCALE GENOMIC DNA]</scope>
    <source>
        <strain evidence="3">KCTC 22814</strain>
    </source>
</reference>